<dbReference type="CDD" id="cd10027">
    <property type="entry name" value="UDG-F1-like"/>
    <property type="match status" value="1"/>
</dbReference>
<dbReference type="AlphaFoldDB" id="A0AAV2R4U4"/>
<dbReference type="PANTHER" id="PTHR11264">
    <property type="entry name" value="URACIL-DNA GLYCOSYLASE"/>
    <property type="match status" value="1"/>
</dbReference>
<keyword evidence="2" id="KW-0227">DNA damage</keyword>
<keyword evidence="4" id="KW-0234">DNA repair</keyword>
<feature type="domain" description="Uracil-DNA glycosylase-like" evidence="7">
    <location>
        <begin position="427"/>
        <end position="582"/>
    </location>
</feature>
<dbReference type="SUPFAM" id="SSF52141">
    <property type="entry name" value="Uracil-DNA glycosylase-like"/>
    <property type="match status" value="1"/>
</dbReference>
<keyword evidence="6" id="KW-0732">Signal</keyword>
<dbReference type="Proteomes" id="UP001497623">
    <property type="component" value="Unassembled WGS sequence"/>
</dbReference>
<dbReference type="InterPro" id="IPR005122">
    <property type="entry name" value="Uracil-DNA_glycosylase-like"/>
</dbReference>
<dbReference type="PROSITE" id="PS51257">
    <property type="entry name" value="PROKAR_LIPOPROTEIN"/>
    <property type="match status" value="1"/>
</dbReference>
<dbReference type="Gene3D" id="3.40.470.10">
    <property type="entry name" value="Uracil-DNA glycosylase-like domain"/>
    <property type="match status" value="1"/>
</dbReference>
<feature type="non-terminal residue" evidence="8">
    <location>
        <position position="634"/>
    </location>
</feature>
<dbReference type="EMBL" id="CAXKWB010015008">
    <property type="protein sequence ID" value="CAL4112421.1"/>
    <property type="molecule type" value="Genomic_DNA"/>
</dbReference>
<accession>A0AAV2R4U4</accession>
<reference evidence="8 9" key="1">
    <citation type="submission" date="2024-05" db="EMBL/GenBank/DDBJ databases">
        <authorList>
            <person name="Wallberg A."/>
        </authorList>
    </citation>
    <scope>NUCLEOTIDE SEQUENCE [LARGE SCALE GENOMIC DNA]</scope>
</reference>
<evidence type="ECO:0000256" key="1">
    <source>
        <dbReference type="ARBA" id="ARBA00008184"/>
    </source>
</evidence>
<dbReference type="GO" id="GO:0005739">
    <property type="term" value="C:mitochondrion"/>
    <property type="evidence" value="ECO:0007669"/>
    <property type="project" value="TreeGrafter"/>
</dbReference>
<evidence type="ECO:0000256" key="6">
    <source>
        <dbReference type="SAM" id="SignalP"/>
    </source>
</evidence>
<evidence type="ECO:0000256" key="4">
    <source>
        <dbReference type="ARBA" id="ARBA00023204"/>
    </source>
</evidence>
<evidence type="ECO:0000259" key="7">
    <source>
        <dbReference type="SMART" id="SM00986"/>
    </source>
</evidence>
<protein>
    <recommendedName>
        <fullName evidence="7">Uracil-DNA glycosylase-like domain-containing protein</fullName>
    </recommendedName>
</protein>
<name>A0AAV2R4U4_MEGNR</name>
<dbReference type="GO" id="GO:0005634">
    <property type="term" value="C:nucleus"/>
    <property type="evidence" value="ECO:0007669"/>
    <property type="project" value="TreeGrafter"/>
</dbReference>
<keyword evidence="3" id="KW-0378">Hydrolase</keyword>
<organism evidence="8 9">
    <name type="scientific">Meganyctiphanes norvegica</name>
    <name type="common">Northern krill</name>
    <name type="synonym">Thysanopoda norvegica</name>
    <dbReference type="NCBI Taxonomy" id="48144"/>
    <lineage>
        <taxon>Eukaryota</taxon>
        <taxon>Metazoa</taxon>
        <taxon>Ecdysozoa</taxon>
        <taxon>Arthropoda</taxon>
        <taxon>Crustacea</taxon>
        <taxon>Multicrustacea</taxon>
        <taxon>Malacostraca</taxon>
        <taxon>Eumalacostraca</taxon>
        <taxon>Eucarida</taxon>
        <taxon>Euphausiacea</taxon>
        <taxon>Euphausiidae</taxon>
        <taxon>Meganyctiphanes</taxon>
    </lineage>
</organism>
<dbReference type="InterPro" id="IPR018085">
    <property type="entry name" value="Ura-DNA_Glyclase_AS"/>
</dbReference>
<dbReference type="PROSITE" id="PS00130">
    <property type="entry name" value="U_DNA_GLYCOSYLASE"/>
    <property type="match status" value="1"/>
</dbReference>
<dbReference type="InterPro" id="IPR002043">
    <property type="entry name" value="UDG_fam1"/>
</dbReference>
<feature type="active site" description="Proton acceptor" evidence="5">
    <location>
        <position position="442"/>
    </location>
</feature>
<feature type="signal peptide" evidence="6">
    <location>
        <begin position="1"/>
        <end position="22"/>
    </location>
</feature>
<dbReference type="GO" id="GO:0097510">
    <property type="term" value="P:base-excision repair, AP site formation via deaminated base removal"/>
    <property type="evidence" value="ECO:0007669"/>
    <property type="project" value="TreeGrafter"/>
</dbReference>
<comment type="caution">
    <text evidence="8">The sequence shown here is derived from an EMBL/GenBank/DDBJ whole genome shotgun (WGS) entry which is preliminary data.</text>
</comment>
<dbReference type="PANTHER" id="PTHR11264:SF0">
    <property type="entry name" value="URACIL-DNA GLYCOSYLASE"/>
    <property type="match status" value="1"/>
</dbReference>
<proteinExistence type="inferred from homology"/>
<gene>
    <name evidence="8" type="ORF">MNOR_LOCUS19889</name>
</gene>
<dbReference type="SMART" id="SM00987">
    <property type="entry name" value="UreE_C"/>
    <property type="match status" value="1"/>
</dbReference>
<dbReference type="GO" id="GO:0004844">
    <property type="term" value="F:uracil DNA N-glycosylase activity"/>
    <property type="evidence" value="ECO:0007669"/>
    <property type="project" value="InterPro"/>
</dbReference>
<dbReference type="SMART" id="SM00986">
    <property type="entry name" value="UDG"/>
    <property type="match status" value="1"/>
</dbReference>
<dbReference type="InterPro" id="IPR036895">
    <property type="entry name" value="Uracil-DNA_glycosylase-like_sf"/>
</dbReference>
<evidence type="ECO:0000256" key="2">
    <source>
        <dbReference type="ARBA" id="ARBA00022763"/>
    </source>
</evidence>
<evidence type="ECO:0000313" key="8">
    <source>
        <dbReference type="EMBL" id="CAL4112421.1"/>
    </source>
</evidence>
<keyword evidence="9" id="KW-1185">Reference proteome</keyword>
<evidence type="ECO:0000256" key="3">
    <source>
        <dbReference type="ARBA" id="ARBA00022801"/>
    </source>
</evidence>
<evidence type="ECO:0000256" key="5">
    <source>
        <dbReference type="PROSITE-ProRule" id="PRU10072"/>
    </source>
</evidence>
<evidence type="ECO:0000313" key="9">
    <source>
        <dbReference type="Proteomes" id="UP001497623"/>
    </source>
</evidence>
<comment type="similarity">
    <text evidence="1">Belongs to the uracil-DNA glycosylase (UDG) superfamily. UNG family.</text>
</comment>
<sequence>MIYEKLLSLGIICFGGMSSCVAGPDKVSEGALHLCMVARGPGRRFVRAWHIDGGKRACRNCKVSSGPSTEEKVNRIWEKLFWHRDDREVVMCAAGANIIYNGCKYHCFGYHILYSDGSILISLQPDHLFMRYNECRVESWLQNFGNFYEGGILPLLEQIWTIPVIRSRTAVFFFFWGIFVKSAYWRCLDIHIIDLMDVGYKGVFAHAVARKWRRVTRYDFYESDSLWRNAFYDSLWRNAFYKSDSLWRNSFYGSITAWLELPNGPYVWVAKVFVYLVSHKSLATNETFLEYQDTLQGRIVVLFFFTSTCTVDNQVDYREIQIKQKVLTGSNTDDCKNHGPLKPPMVTEAKSNLCYSSLRQGRVQQKKLGGGISEAGWCFTDPNKSLRQMALKSEKLGLTSLLSEFVNAERQNATIYPPAEQVYSWTQYCKLEDVKVVILGQDPYHGPKQAHGLCFSVQIGVPAPPSLKNMYKELETDIEGFTIPDHGHLVGWATQAVLSHFVNLVLFRWPPFFQKDLGVGKEIIAFLNNFIENSRGINFWANFDQCQNQTAAKPQHFVFNANQLSDLGGFGRGDSPWSHYAQCYCIIKLRNYDGYPVGENTCAIETRIFEVNSDNINCAAFRAKELCKLSSETF</sequence>
<feature type="chain" id="PRO_5043606962" description="Uracil-DNA glycosylase-like domain-containing protein" evidence="6">
    <location>
        <begin position="23"/>
        <end position="634"/>
    </location>
</feature>